<dbReference type="NCBIfam" id="TIGR00088">
    <property type="entry name" value="trmD"/>
    <property type="match status" value="1"/>
</dbReference>
<evidence type="ECO:0000256" key="2">
    <source>
        <dbReference type="ARBA" id="ARBA00004496"/>
    </source>
</evidence>
<dbReference type="GO" id="GO:0002939">
    <property type="term" value="P:tRNA N1-guanine methylation"/>
    <property type="evidence" value="ECO:0007669"/>
    <property type="project" value="TreeGrafter"/>
</dbReference>
<evidence type="ECO:0000256" key="16">
    <source>
        <dbReference type="PIRSR" id="PIRSR000386-1"/>
    </source>
</evidence>
<keyword evidence="8 15" id="KW-0489">Methyltransferase</keyword>
<keyword evidence="10 15" id="KW-0949">S-adenosyl-L-methionine</keyword>
<evidence type="ECO:0000256" key="17">
    <source>
        <dbReference type="RuleBase" id="RU003464"/>
    </source>
</evidence>
<dbReference type="InterPro" id="IPR023148">
    <property type="entry name" value="tRNA_m1G_MeTrfase_C_sf"/>
</dbReference>
<dbReference type="Gene3D" id="3.40.1280.10">
    <property type="match status" value="1"/>
</dbReference>
<name>A0AAN2C8I3_UNVUL</name>
<evidence type="ECO:0000256" key="5">
    <source>
        <dbReference type="ARBA" id="ARBA00012807"/>
    </source>
</evidence>
<feature type="binding site" evidence="16">
    <location>
        <begin position="134"/>
        <end position="139"/>
    </location>
    <ligand>
        <name>S-adenosyl-L-methionine</name>
        <dbReference type="ChEBI" id="CHEBI:59789"/>
    </ligand>
</feature>
<comment type="function">
    <text evidence="1 15 17">Specifically methylates guanosine-37 in various tRNAs.</text>
</comment>
<evidence type="ECO:0000256" key="12">
    <source>
        <dbReference type="ARBA" id="ARBA00029736"/>
    </source>
</evidence>
<evidence type="ECO:0000256" key="9">
    <source>
        <dbReference type="ARBA" id="ARBA00022679"/>
    </source>
</evidence>
<sequence>MHVDLVSLFPEMFAPVIGLSIVGRAVERGLVEVRTHHLLDALEQNERADERPYGGGPGMVLRIEPLARTLDRIIAAAPADERRRIVLTSASGPLFTQADAAVWSALDRLVVICGHYEGVDERLGALYPIEEISLGEFVLTGGEIAAMAFLDATVRLVPGAIDAASAASESWGGNGLDHPAYTRPPTFRGIDVPAVLLGGDHAKIAEWRRQQSRARAARRAR</sequence>
<organism evidence="19 20">
    <name type="scientific">Vulcanimicrobium alpinum</name>
    <dbReference type="NCBI Taxonomy" id="3016050"/>
    <lineage>
        <taxon>Bacteria</taxon>
        <taxon>Bacillati</taxon>
        <taxon>Vulcanimicrobiota</taxon>
        <taxon>Vulcanimicrobiia</taxon>
        <taxon>Vulcanimicrobiales</taxon>
        <taxon>Vulcanimicrobiaceae</taxon>
        <taxon>Vulcanimicrobium</taxon>
    </lineage>
</organism>
<evidence type="ECO:0000256" key="11">
    <source>
        <dbReference type="ARBA" id="ARBA00022694"/>
    </source>
</evidence>
<keyword evidence="7 15" id="KW-0963">Cytoplasm</keyword>
<dbReference type="HAMAP" id="MF_00605">
    <property type="entry name" value="TrmD"/>
    <property type="match status" value="1"/>
</dbReference>
<dbReference type="Pfam" id="PF01746">
    <property type="entry name" value="tRNA_m1G_MT"/>
    <property type="match status" value="1"/>
</dbReference>
<dbReference type="Proteomes" id="UP001317532">
    <property type="component" value="Chromosome"/>
</dbReference>
<accession>A0AAN2C8I3</accession>
<evidence type="ECO:0000256" key="3">
    <source>
        <dbReference type="ARBA" id="ARBA00007630"/>
    </source>
</evidence>
<evidence type="ECO:0000256" key="15">
    <source>
        <dbReference type="HAMAP-Rule" id="MF_00605"/>
    </source>
</evidence>
<dbReference type="GO" id="GO:0005829">
    <property type="term" value="C:cytosol"/>
    <property type="evidence" value="ECO:0007669"/>
    <property type="project" value="TreeGrafter"/>
</dbReference>
<evidence type="ECO:0000256" key="4">
    <source>
        <dbReference type="ARBA" id="ARBA00011738"/>
    </source>
</evidence>
<comment type="caution">
    <text evidence="15">Lacks conserved residue(s) required for the propagation of feature annotation.</text>
</comment>
<feature type="binding site" evidence="15 16">
    <location>
        <position position="114"/>
    </location>
    <ligand>
        <name>S-adenosyl-L-methionine</name>
        <dbReference type="ChEBI" id="CHEBI:59789"/>
    </ligand>
</feature>
<evidence type="ECO:0000256" key="14">
    <source>
        <dbReference type="ARBA" id="ARBA00047783"/>
    </source>
</evidence>
<keyword evidence="11 15" id="KW-0819">tRNA processing</keyword>
<dbReference type="EC" id="2.1.1.228" evidence="5 15"/>
<dbReference type="EMBL" id="AP025523">
    <property type="protein sequence ID" value="BDE05324.1"/>
    <property type="molecule type" value="Genomic_DNA"/>
</dbReference>
<evidence type="ECO:0000259" key="18">
    <source>
        <dbReference type="Pfam" id="PF01746"/>
    </source>
</evidence>
<evidence type="ECO:0000256" key="10">
    <source>
        <dbReference type="ARBA" id="ARBA00022691"/>
    </source>
</evidence>
<dbReference type="InterPro" id="IPR016009">
    <property type="entry name" value="tRNA_MeTrfase_TRMD/TRM10"/>
</dbReference>
<keyword evidence="9 15" id="KW-0808">Transferase</keyword>
<feature type="domain" description="tRNA methyltransferase TRMD/TRM10-type" evidence="18">
    <location>
        <begin position="1"/>
        <end position="219"/>
    </location>
</feature>
<evidence type="ECO:0000313" key="19">
    <source>
        <dbReference type="EMBL" id="BDE05324.1"/>
    </source>
</evidence>
<evidence type="ECO:0000256" key="8">
    <source>
        <dbReference type="ARBA" id="ARBA00022603"/>
    </source>
</evidence>
<comment type="subcellular location">
    <subcellularLocation>
        <location evidence="2 15 17">Cytoplasm</location>
    </subcellularLocation>
</comment>
<evidence type="ECO:0000256" key="6">
    <source>
        <dbReference type="ARBA" id="ARBA00014679"/>
    </source>
</evidence>
<dbReference type="InterPro" id="IPR029028">
    <property type="entry name" value="Alpha/beta_knot_MTases"/>
</dbReference>
<dbReference type="InterPro" id="IPR029026">
    <property type="entry name" value="tRNA_m1G_MTases_N"/>
</dbReference>
<keyword evidence="20" id="KW-1185">Reference proteome</keyword>
<evidence type="ECO:0000256" key="7">
    <source>
        <dbReference type="ARBA" id="ARBA00022490"/>
    </source>
</evidence>
<dbReference type="Gene3D" id="1.10.1270.20">
    <property type="entry name" value="tRNA(m1g37)methyltransferase, domain 2"/>
    <property type="match status" value="1"/>
</dbReference>
<proteinExistence type="inferred from homology"/>
<dbReference type="AlphaFoldDB" id="A0AAN2C8I3"/>
<dbReference type="NCBIfam" id="NF000648">
    <property type="entry name" value="PRK00026.1"/>
    <property type="match status" value="1"/>
</dbReference>
<dbReference type="PIRSF" id="PIRSF000386">
    <property type="entry name" value="tRNA_mtase"/>
    <property type="match status" value="1"/>
</dbReference>
<evidence type="ECO:0000313" key="20">
    <source>
        <dbReference type="Proteomes" id="UP001317532"/>
    </source>
</evidence>
<dbReference type="InterPro" id="IPR002649">
    <property type="entry name" value="tRNA_m1G_MeTrfase_TrmD"/>
</dbReference>
<dbReference type="GO" id="GO:0052906">
    <property type="term" value="F:tRNA (guanine(37)-N1)-methyltransferase activity"/>
    <property type="evidence" value="ECO:0007669"/>
    <property type="project" value="UniProtKB-UniRule"/>
</dbReference>
<evidence type="ECO:0000256" key="1">
    <source>
        <dbReference type="ARBA" id="ARBA00002634"/>
    </source>
</evidence>
<reference evidence="19 20" key="1">
    <citation type="journal article" date="2022" name="ISME Commun">
        <title>Vulcanimicrobium alpinus gen. nov. sp. nov., the first cultivated representative of the candidate phylum 'Eremiobacterota', is a metabolically versatile aerobic anoxygenic phototroph.</title>
        <authorList>
            <person name="Yabe S."/>
            <person name="Muto K."/>
            <person name="Abe K."/>
            <person name="Yokota A."/>
            <person name="Staudigel H."/>
            <person name="Tebo B.M."/>
        </authorList>
    </citation>
    <scope>NUCLEOTIDE SEQUENCE [LARGE SCALE GENOMIC DNA]</scope>
    <source>
        <strain evidence="19 20">WC8-2</strain>
    </source>
</reference>
<protein>
    <recommendedName>
        <fullName evidence="6 15">tRNA (guanine-N(1)-)-methyltransferase</fullName>
        <ecNumber evidence="5 15">2.1.1.228</ecNumber>
    </recommendedName>
    <alternativeName>
        <fullName evidence="12 15">M1G-methyltransferase</fullName>
    </alternativeName>
    <alternativeName>
        <fullName evidence="13 15">tRNA [GM37] methyltransferase</fullName>
    </alternativeName>
</protein>
<comment type="subunit">
    <text evidence="4 15 17">Homodimer.</text>
</comment>
<comment type="catalytic activity">
    <reaction evidence="14 15 17">
        <text>guanosine(37) in tRNA + S-adenosyl-L-methionine = N(1)-methylguanosine(37) in tRNA + S-adenosyl-L-homocysteine + H(+)</text>
        <dbReference type="Rhea" id="RHEA:36899"/>
        <dbReference type="Rhea" id="RHEA-COMP:10145"/>
        <dbReference type="Rhea" id="RHEA-COMP:10147"/>
        <dbReference type="ChEBI" id="CHEBI:15378"/>
        <dbReference type="ChEBI" id="CHEBI:57856"/>
        <dbReference type="ChEBI" id="CHEBI:59789"/>
        <dbReference type="ChEBI" id="CHEBI:73542"/>
        <dbReference type="ChEBI" id="CHEBI:74269"/>
        <dbReference type="EC" id="2.1.1.228"/>
    </reaction>
</comment>
<comment type="similarity">
    <text evidence="3 15 17">Belongs to the RNA methyltransferase TrmD family.</text>
</comment>
<dbReference type="SUPFAM" id="SSF75217">
    <property type="entry name" value="alpha/beta knot"/>
    <property type="match status" value="1"/>
</dbReference>
<dbReference type="PANTHER" id="PTHR46417:SF1">
    <property type="entry name" value="TRNA (GUANINE-N(1)-)-METHYLTRANSFERASE"/>
    <property type="match status" value="1"/>
</dbReference>
<gene>
    <name evidence="15" type="primary">trmD</name>
    <name evidence="19" type="ORF">WPS_06000</name>
</gene>
<dbReference type="KEGG" id="vab:WPS_06000"/>
<evidence type="ECO:0000256" key="13">
    <source>
        <dbReference type="ARBA" id="ARBA00033392"/>
    </source>
</evidence>
<dbReference type="PANTHER" id="PTHR46417">
    <property type="entry name" value="TRNA (GUANINE-N(1)-)-METHYLTRANSFERASE"/>
    <property type="match status" value="1"/>
</dbReference>